<feature type="region of interest" description="Disordered" evidence="1">
    <location>
        <begin position="132"/>
        <end position="187"/>
    </location>
</feature>
<feature type="region of interest" description="Disordered" evidence="1">
    <location>
        <begin position="285"/>
        <end position="332"/>
    </location>
</feature>
<accession>A0AAN6VJ15</accession>
<evidence type="ECO:0000313" key="3">
    <source>
        <dbReference type="Proteomes" id="UP001302745"/>
    </source>
</evidence>
<gene>
    <name evidence="2" type="ORF">C8A00DRAFT_35158</name>
</gene>
<protein>
    <submittedName>
        <fullName evidence="2">Uncharacterized protein</fullName>
    </submittedName>
</protein>
<keyword evidence="3" id="KW-1185">Reference proteome</keyword>
<dbReference type="Proteomes" id="UP001302745">
    <property type="component" value="Unassembled WGS sequence"/>
</dbReference>
<reference evidence="2" key="2">
    <citation type="submission" date="2023-05" db="EMBL/GenBank/DDBJ databases">
        <authorList>
            <consortium name="Lawrence Berkeley National Laboratory"/>
            <person name="Steindorff A."/>
            <person name="Hensen N."/>
            <person name="Bonometti L."/>
            <person name="Westerberg I."/>
            <person name="Brannstrom I.O."/>
            <person name="Guillou S."/>
            <person name="Cros-Aarteil S."/>
            <person name="Calhoun S."/>
            <person name="Haridas S."/>
            <person name="Kuo A."/>
            <person name="Mondo S."/>
            <person name="Pangilinan J."/>
            <person name="Riley R."/>
            <person name="Labutti K."/>
            <person name="Andreopoulos B."/>
            <person name="Lipzen A."/>
            <person name="Chen C."/>
            <person name="Yanf M."/>
            <person name="Daum C."/>
            <person name="Ng V."/>
            <person name="Clum A."/>
            <person name="Ohm R."/>
            <person name="Martin F."/>
            <person name="Silar P."/>
            <person name="Natvig D."/>
            <person name="Lalanne C."/>
            <person name="Gautier V."/>
            <person name="Ament-Velasquez S.L."/>
            <person name="Kruys A."/>
            <person name="Hutchinson M.I."/>
            <person name="Powell A.J."/>
            <person name="Barry K."/>
            <person name="Miller A.N."/>
            <person name="Grigoriev I.V."/>
            <person name="Debuchy R."/>
            <person name="Gladieux P."/>
            <person name="Thoren M.H."/>
            <person name="Johannesson H."/>
        </authorList>
    </citation>
    <scope>NUCLEOTIDE SEQUENCE</scope>
    <source>
        <strain evidence="2">CBS 538.74</strain>
    </source>
</reference>
<feature type="compositionally biased region" description="Pro residues" evidence="1">
    <location>
        <begin position="169"/>
        <end position="179"/>
    </location>
</feature>
<dbReference type="EMBL" id="MU856984">
    <property type="protein sequence ID" value="KAK4152189.1"/>
    <property type="molecule type" value="Genomic_DNA"/>
</dbReference>
<feature type="compositionally biased region" description="Acidic residues" evidence="1">
    <location>
        <begin position="321"/>
        <end position="332"/>
    </location>
</feature>
<name>A0AAN6VJ15_9PEZI</name>
<evidence type="ECO:0000256" key="1">
    <source>
        <dbReference type="SAM" id="MobiDB-lite"/>
    </source>
</evidence>
<organism evidence="2 3">
    <name type="scientific">Chaetomidium leptoderma</name>
    <dbReference type="NCBI Taxonomy" id="669021"/>
    <lineage>
        <taxon>Eukaryota</taxon>
        <taxon>Fungi</taxon>
        <taxon>Dikarya</taxon>
        <taxon>Ascomycota</taxon>
        <taxon>Pezizomycotina</taxon>
        <taxon>Sordariomycetes</taxon>
        <taxon>Sordariomycetidae</taxon>
        <taxon>Sordariales</taxon>
        <taxon>Chaetomiaceae</taxon>
        <taxon>Chaetomidium</taxon>
    </lineage>
</organism>
<reference evidence="2" key="1">
    <citation type="journal article" date="2023" name="Mol. Phylogenet. Evol.">
        <title>Genome-scale phylogeny and comparative genomics of the fungal order Sordariales.</title>
        <authorList>
            <person name="Hensen N."/>
            <person name="Bonometti L."/>
            <person name="Westerberg I."/>
            <person name="Brannstrom I.O."/>
            <person name="Guillou S."/>
            <person name="Cros-Aarteil S."/>
            <person name="Calhoun S."/>
            <person name="Haridas S."/>
            <person name="Kuo A."/>
            <person name="Mondo S."/>
            <person name="Pangilinan J."/>
            <person name="Riley R."/>
            <person name="LaButti K."/>
            <person name="Andreopoulos B."/>
            <person name="Lipzen A."/>
            <person name="Chen C."/>
            <person name="Yan M."/>
            <person name="Daum C."/>
            <person name="Ng V."/>
            <person name="Clum A."/>
            <person name="Steindorff A."/>
            <person name="Ohm R.A."/>
            <person name="Martin F."/>
            <person name="Silar P."/>
            <person name="Natvig D.O."/>
            <person name="Lalanne C."/>
            <person name="Gautier V."/>
            <person name="Ament-Velasquez S.L."/>
            <person name="Kruys A."/>
            <person name="Hutchinson M.I."/>
            <person name="Powell A.J."/>
            <person name="Barry K."/>
            <person name="Miller A.N."/>
            <person name="Grigoriev I.V."/>
            <person name="Debuchy R."/>
            <person name="Gladieux P."/>
            <person name="Hiltunen Thoren M."/>
            <person name="Johannesson H."/>
        </authorList>
    </citation>
    <scope>NUCLEOTIDE SEQUENCE</scope>
    <source>
        <strain evidence="2">CBS 538.74</strain>
    </source>
</reference>
<comment type="caution">
    <text evidence="2">The sequence shown here is derived from an EMBL/GenBank/DDBJ whole genome shotgun (WGS) entry which is preliminary data.</text>
</comment>
<sequence length="332" mass="34166">MDHKSRGLMAPIDTFFAPTLGTTTESVPQSAMTFPAQSKLGPETLPHAGLLRRNPKESGVEGRAYATSPMTQWRAFGIGRVKHVLSTPTGTELADASQICENLFSRHSDTISDTRASAADAAMASSPASKGFLDDLFGDEDAEWPATPPPAAAADPASLLTFPVLATPPASPSPAPRPASPAAAPGEIPDGFFDEVFAAMEASQAAEEAAAAAAAANAAANADGDNNNDSVFGGVFGGVAPEPVAPVAPVAAPAPAPAAHPMVELTPAQQLRIANSNSTAAFFVGRKRKAPGPPPTTEEEQRAARRRATLQAVRGGGVEVVDLEDDEEEEEE</sequence>
<proteinExistence type="predicted"/>
<evidence type="ECO:0000313" key="2">
    <source>
        <dbReference type="EMBL" id="KAK4152189.1"/>
    </source>
</evidence>
<dbReference type="AlphaFoldDB" id="A0AAN6VJ15"/>